<name>A0ABC9AZ55_9POAL</name>
<dbReference type="EMBL" id="OZ075133">
    <property type="protein sequence ID" value="CAL4987213.1"/>
    <property type="molecule type" value="Genomic_DNA"/>
</dbReference>
<feature type="region of interest" description="Disordered" evidence="1">
    <location>
        <begin position="144"/>
        <end position="178"/>
    </location>
</feature>
<evidence type="ECO:0000313" key="2">
    <source>
        <dbReference type="EMBL" id="CAL4987213.1"/>
    </source>
</evidence>
<dbReference type="PANTHER" id="PTHR36478">
    <property type="entry name" value="OS04G0614237 PROTEIN-RELATED"/>
    <property type="match status" value="1"/>
</dbReference>
<dbReference type="PANTHER" id="PTHR36478:SF10">
    <property type="entry name" value="ELYS-LIKE DOMAIN-CONTAINING PROTEIN"/>
    <property type="match status" value="1"/>
</dbReference>
<sequence>MFGTFPGATKITGMPFMANAVTNADKLSRHVLSSSASFSGMMFGSPVLLTASGFLTAPANNYGISLLTNAGATVTPVPQAIFGTMPGHARSPGIPSVANSGKFASHVPSRVVPVPTVFGCLTNPDKSSGVSLMTDAGTNTCSSQEVYSAESGHQSIVRRKNTREEELSTDEQDLPPKLQRTTGAFNEASVAEYLL</sequence>
<accession>A0ABC9AZ55</accession>
<evidence type="ECO:0000256" key="1">
    <source>
        <dbReference type="SAM" id="MobiDB-lite"/>
    </source>
</evidence>
<proteinExistence type="predicted"/>
<reference evidence="3" key="1">
    <citation type="submission" date="2024-06" db="EMBL/GenBank/DDBJ databases">
        <authorList>
            <person name="Ryan C."/>
        </authorList>
    </citation>
    <scope>NUCLEOTIDE SEQUENCE [LARGE SCALE GENOMIC DNA]</scope>
</reference>
<gene>
    <name evidence="2" type="ORF">URODEC1_LOCUS58716</name>
</gene>
<feature type="compositionally biased region" description="Polar residues" evidence="1">
    <location>
        <begin position="144"/>
        <end position="154"/>
    </location>
</feature>
<organism evidence="2 3">
    <name type="scientific">Urochloa decumbens</name>
    <dbReference type="NCBI Taxonomy" id="240449"/>
    <lineage>
        <taxon>Eukaryota</taxon>
        <taxon>Viridiplantae</taxon>
        <taxon>Streptophyta</taxon>
        <taxon>Embryophyta</taxon>
        <taxon>Tracheophyta</taxon>
        <taxon>Spermatophyta</taxon>
        <taxon>Magnoliopsida</taxon>
        <taxon>Liliopsida</taxon>
        <taxon>Poales</taxon>
        <taxon>Poaceae</taxon>
        <taxon>PACMAD clade</taxon>
        <taxon>Panicoideae</taxon>
        <taxon>Panicodae</taxon>
        <taxon>Paniceae</taxon>
        <taxon>Melinidinae</taxon>
        <taxon>Urochloa</taxon>
    </lineage>
</organism>
<keyword evidence="3" id="KW-1185">Reference proteome</keyword>
<evidence type="ECO:0000313" key="3">
    <source>
        <dbReference type="Proteomes" id="UP001497457"/>
    </source>
</evidence>
<dbReference type="Proteomes" id="UP001497457">
    <property type="component" value="Chromosome 23rd"/>
</dbReference>
<dbReference type="AlphaFoldDB" id="A0ABC9AZ55"/>
<reference evidence="2 3" key="2">
    <citation type="submission" date="2024-10" db="EMBL/GenBank/DDBJ databases">
        <authorList>
            <person name="Ryan C."/>
        </authorList>
    </citation>
    <scope>NUCLEOTIDE SEQUENCE [LARGE SCALE GENOMIC DNA]</scope>
</reference>
<protein>
    <submittedName>
        <fullName evidence="2">Uncharacterized protein</fullName>
    </submittedName>
</protein>